<keyword evidence="2" id="KW-1185">Reference proteome</keyword>
<evidence type="ECO:0000313" key="2">
    <source>
        <dbReference type="Proteomes" id="UP000237839"/>
    </source>
</evidence>
<sequence>MEVKDGLSANKTINEAYKSLRLQSSAYNSISFLVTEFLCAGVM</sequence>
<protein>
    <submittedName>
        <fullName evidence="1">Uncharacterized protein</fullName>
    </submittedName>
</protein>
<evidence type="ECO:0000313" key="1">
    <source>
        <dbReference type="EMBL" id="PRC91330.1"/>
    </source>
</evidence>
<dbReference type="AlphaFoldDB" id="A0A2S9GUE2"/>
<reference evidence="1 2" key="1">
    <citation type="submission" date="2018-02" db="EMBL/GenBank/DDBJ databases">
        <title>Solimicrobium silvestre gen. nov., sp. nov., isolated from alpine forest soil.</title>
        <authorList>
            <person name="Margesin R."/>
            <person name="Albuquerque L."/>
            <person name="Zhang D.-C."/>
            <person name="Froufe H.J.C."/>
            <person name="Severino R."/>
            <person name="Roxo I."/>
            <person name="Egas C."/>
            <person name="Da Costa M.S."/>
        </authorList>
    </citation>
    <scope>NUCLEOTIDE SEQUENCE [LARGE SCALE GENOMIC DNA]</scope>
    <source>
        <strain evidence="1 2">S20-91</strain>
    </source>
</reference>
<proteinExistence type="predicted"/>
<comment type="caution">
    <text evidence="1">The sequence shown here is derived from an EMBL/GenBank/DDBJ whole genome shotgun (WGS) entry which is preliminary data.</text>
</comment>
<organism evidence="1 2">
    <name type="scientific">Solimicrobium silvestre</name>
    <dbReference type="NCBI Taxonomy" id="2099400"/>
    <lineage>
        <taxon>Bacteria</taxon>
        <taxon>Pseudomonadati</taxon>
        <taxon>Pseudomonadota</taxon>
        <taxon>Betaproteobacteria</taxon>
        <taxon>Burkholderiales</taxon>
        <taxon>Oxalobacteraceae</taxon>
        <taxon>Solimicrobium</taxon>
    </lineage>
</organism>
<accession>A0A2S9GUE2</accession>
<dbReference type="Proteomes" id="UP000237839">
    <property type="component" value="Unassembled WGS sequence"/>
</dbReference>
<name>A0A2S9GUE2_9BURK</name>
<dbReference type="EMBL" id="PUGF01000025">
    <property type="protein sequence ID" value="PRC91330.1"/>
    <property type="molecule type" value="Genomic_DNA"/>
</dbReference>
<gene>
    <name evidence="1" type="ORF">S2091_4001</name>
</gene>